<dbReference type="Proteomes" id="UP000433737">
    <property type="component" value="Unassembled WGS sequence"/>
</dbReference>
<protein>
    <submittedName>
        <fullName evidence="1">Uncharacterized protein</fullName>
    </submittedName>
</protein>
<dbReference type="AlphaFoldDB" id="A0AAX3J0U6"/>
<evidence type="ECO:0000313" key="2">
    <source>
        <dbReference type="Proteomes" id="UP000433737"/>
    </source>
</evidence>
<proteinExistence type="predicted"/>
<evidence type="ECO:0000313" key="1">
    <source>
        <dbReference type="EMBL" id="VXB10440.1"/>
    </source>
</evidence>
<name>A0AAX3J0U6_9GAMM</name>
<accession>A0AAX3J0U6</accession>
<reference evidence="1 2" key="1">
    <citation type="submission" date="2019-10" db="EMBL/GenBank/DDBJ databases">
        <authorList>
            <person name="Karimi E."/>
        </authorList>
    </citation>
    <scope>NUCLEOTIDE SEQUENCE [LARGE SCALE GENOMIC DNA]</scope>
    <source>
        <strain evidence="1">Pantoea sp. 111</strain>
    </source>
</reference>
<comment type="caution">
    <text evidence="1">The sequence shown here is derived from an EMBL/GenBank/DDBJ whole genome shotgun (WGS) entry which is preliminary data.</text>
</comment>
<gene>
    <name evidence="1" type="ORF">PANT111_110027</name>
</gene>
<dbReference type="EMBL" id="CABWMH010000003">
    <property type="protein sequence ID" value="VXB10440.1"/>
    <property type="molecule type" value="Genomic_DNA"/>
</dbReference>
<organism evidence="1 2">
    <name type="scientific">Pantoea brenneri</name>
    <dbReference type="NCBI Taxonomy" id="472694"/>
    <lineage>
        <taxon>Bacteria</taxon>
        <taxon>Pseudomonadati</taxon>
        <taxon>Pseudomonadota</taxon>
        <taxon>Gammaproteobacteria</taxon>
        <taxon>Enterobacterales</taxon>
        <taxon>Erwiniaceae</taxon>
        <taxon>Pantoea</taxon>
    </lineage>
</organism>
<sequence>MPQPARIRMMAGHSRAIILNRPEARRWRSRQVRSVLARPEKKSVLIFYYNNQLIKFDRDVTDPLSRKNVSQSDSRL</sequence>